<feature type="transmembrane region" description="Helical" evidence="13">
    <location>
        <begin position="12"/>
        <end position="30"/>
    </location>
</feature>
<evidence type="ECO:0000313" key="14">
    <source>
        <dbReference type="EMBL" id="GAA3837099.1"/>
    </source>
</evidence>
<proteinExistence type="inferred from homology"/>
<name>A0ABP7J7Z9_9ACTN</name>
<feature type="transmembrane region" description="Helical" evidence="13">
    <location>
        <begin position="154"/>
        <end position="172"/>
    </location>
</feature>
<feature type="transmembrane region" description="Helical" evidence="13">
    <location>
        <begin position="114"/>
        <end position="133"/>
    </location>
</feature>
<evidence type="ECO:0000256" key="2">
    <source>
        <dbReference type="ARBA" id="ARBA00006920"/>
    </source>
</evidence>
<feature type="transmembrane region" description="Helical" evidence="13">
    <location>
        <begin position="50"/>
        <end position="67"/>
    </location>
</feature>
<feature type="transmembrane region" description="Helical" evidence="13">
    <location>
        <begin position="178"/>
        <end position="195"/>
    </location>
</feature>
<evidence type="ECO:0000256" key="8">
    <source>
        <dbReference type="ARBA" id="ARBA00022989"/>
    </source>
</evidence>
<evidence type="ECO:0000256" key="7">
    <source>
        <dbReference type="ARBA" id="ARBA00022958"/>
    </source>
</evidence>
<keyword evidence="9" id="KW-0406">Ion transport</keyword>
<keyword evidence="8 13" id="KW-1133">Transmembrane helix</keyword>
<reference evidence="15" key="1">
    <citation type="journal article" date="2019" name="Int. J. Syst. Evol. Microbiol.">
        <title>The Global Catalogue of Microorganisms (GCM) 10K type strain sequencing project: providing services to taxonomists for standard genome sequencing and annotation.</title>
        <authorList>
            <consortium name="The Broad Institute Genomics Platform"/>
            <consortium name="The Broad Institute Genome Sequencing Center for Infectious Disease"/>
            <person name="Wu L."/>
            <person name="Ma J."/>
        </authorList>
    </citation>
    <scope>NUCLEOTIDE SEQUENCE [LARGE SCALE GENOMIC DNA]</scope>
    <source>
        <strain evidence="15">JCM 16953</strain>
    </source>
</reference>
<comment type="catalytic activity">
    <reaction evidence="12">
        <text>K(+)(in) = K(+)(out)</text>
        <dbReference type="Rhea" id="RHEA:29463"/>
        <dbReference type="ChEBI" id="CHEBI:29103"/>
    </reaction>
</comment>
<dbReference type="Pfam" id="PF06736">
    <property type="entry name" value="TMEM175"/>
    <property type="match status" value="1"/>
</dbReference>
<comment type="similarity">
    <text evidence="2">Belongs to the TMEM175 family.</text>
</comment>
<keyword evidence="10 13" id="KW-0472">Membrane</keyword>
<evidence type="ECO:0000256" key="1">
    <source>
        <dbReference type="ARBA" id="ARBA00004141"/>
    </source>
</evidence>
<evidence type="ECO:0000256" key="13">
    <source>
        <dbReference type="SAM" id="Phobius"/>
    </source>
</evidence>
<dbReference type="InterPro" id="IPR010617">
    <property type="entry name" value="TMEM175-like"/>
</dbReference>
<protein>
    <recommendedName>
        <fullName evidence="16">DUF1211 domain-containing protein</fullName>
    </recommendedName>
</protein>
<evidence type="ECO:0000256" key="6">
    <source>
        <dbReference type="ARBA" id="ARBA00022826"/>
    </source>
</evidence>
<comment type="caution">
    <text evidence="14">The sequence shown here is derived from an EMBL/GenBank/DDBJ whole genome shotgun (WGS) entry which is preliminary data.</text>
</comment>
<comment type="subcellular location">
    <subcellularLocation>
        <location evidence="1">Membrane</location>
        <topology evidence="1">Multi-pass membrane protein</topology>
    </subcellularLocation>
</comment>
<evidence type="ECO:0000313" key="15">
    <source>
        <dbReference type="Proteomes" id="UP001501821"/>
    </source>
</evidence>
<evidence type="ECO:0000256" key="3">
    <source>
        <dbReference type="ARBA" id="ARBA00022448"/>
    </source>
</evidence>
<keyword evidence="11" id="KW-0407">Ion channel</keyword>
<dbReference type="EMBL" id="BAABAH010000030">
    <property type="protein sequence ID" value="GAA3837099.1"/>
    <property type="molecule type" value="Genomic_DNA"/>
</dbReference>
<sequence length="218" mass="23531">MQDLESPRELSGWVDAIVAIAATLLVLDLRLPEHSRGGLGHALAAERQHYAAYALGYVLVVLGWINTKRLLRYLIGVDYYLTLMVILTNGAWTLSPFAVGTLASAGHDVHDLSIAVRLMSGIITGSMIIWACAVTYASRRGLWQPGLDETTRAIWIPGSQLVWIVPAAAFAASYLSPYAALGLVVLYALIAAMPVPGRLETAERRDHIADPPRSEGGS</sequence>
<evidence type="ECO:0000256" key="10">
    <source>
        <dbReference type="ARBA" id="ARBA00023136"/>
    </source>
</evidence>
<feature type="transmembrane region" description="Helical" evidence="13">
    <location>
        <begin position="79"/>
        <end position="102"/>
    </location>
</feature>
<keyword evidence="5 13" id="KW-0812">Transmembrane</keyword>
<keyword evidence="15" id="KW-1185">Reference proteome</keyword>
<keyword evidence="6" id="KW-0631">Potassium channel</keyword>
<gene>
    <name evidence="14" type="ORF">GCM10022242_42110</name>
</gene>
<organism evidence="14 15">
    <name type="scientific">Nocardioides panacisoli</name>
    <dbReference type="NCBI Taxonomy" id="627624"/>
    <lineage>
        <taxon>Bacteria</taxon>
        <taxon>Bacillati</taxon>
        <taxon>Actinomycetota</taxon>
        <taxon>Actinomycetes</taxon>
        <taxon>Propionibacteriales</taxon>
        <taxon>Nocardioidaceae</taxon>
        <taxon>Nocardioides</taxon>
    </lineage>
</organism>
<evidence type="ECO:0000256" key="11">
    <source>
        <dbReference type="ARBA" id="ARBA00023303"/>
    </source>
</evidence>
<evidence type="ECO:0000256" key="4">
    <source>
        <dbReference type="ARBA" id="ARBA00022538"/>
    </source>
</evidence>
<accession>A0ABP7J7Z9</accession>
<evidence type="ECO:0000256" key="12">
    <source>
        <dbReference type="ARBA" id="ARBA00034430"/>
    </source>
</evidence>
<keyword evidence="4" id="KW-0633">Potassium transport</keyword>
<evidence type="ECO:0008006" key="16">
    <source>
        <dbReference type="Google" id="ProtNLM"/>
    </source>
</evidence>
<dbReference type="Proteomes" id="UP001501821">
    <property type="component" value="Unassembled WGS sequence"/>
</dbReference>
<keyword evidence="3" id="KW-0813">Transport</keyword>
<evidence type="ECO:0000256" key="5">
    <source>
        <dbReference type="ARBA" id="ARBA00022692"/>
    </source>
</evidence>
<evidence type="ECO:0000256" key="9">
    <source>
        <dbReference type="ARBA" id="ARBA00023065"/>
    </source>
</evidence>
<keyword evidence="7" id="KW-0630">Potassium</keyword>